<dbReference type="OrthoDB" id="9806870at2"/>
<evidence type="ECO:0008006" key="4">
    <source>
        <dbReference type="Google" id="ProtNLM"/>
    </source>
</evidence>
<dbReference type="Pfam" id="PF09905">
    <property type="entry name" value="VF530"/>
    <property type="match status" value="1"/>
</dbReference>
<sequence length="121" mass="14002">MNQSQPNNPLHGITLKSILEYLVAEYGWERLGDRIHIQCFISNPSINSSLKFLRKTEWARKKVERLYLYSVSYDDRHGKNSPDLDEIEVESETGSEMESDIGAEMDSEIQPGSPWDRARQK</sequence>
<dbReference type="InterPro" id="IPR018668">
    <property type="entry name" value="DNA-binding_VF530-like"/>
</dbReference>
<proteinExistence type="predicted"/>
<dbReference type="InterPro" id="IPR036361">
    <property type="entry name" value="SAP_dom_sf"/>
</dbReference>
<dbReference type="Gene3D" id="1.10.720.30">
    <property type="entry name" value="SAP domain"/>
    <property type="match status" value="1"/>
</dbReference>
<evidence type="ECO:0000313" key="2">
    <source>
        <dbReference type="EMBL" id="QDS94612.1"/>
    </source>
</evidence>
<organism evidence="2 3">
    <name type="scientific">Roseimaritima multifibrata</name>
    <dbReference type="NCBI Taxonomy" id="1930274"/>
    <lineage>
        <taxon>Bacteria</taxon>
        <taxon>Pseudomonadati</taxon>
        <taxon>Planctomycetota</taxon>
        <taxon>Planctomycetia</taxon>
        <taxon>Pirellulales</taxon>
        <taxon>Pirellulaceae</taxon>
        <taxon>Roseimaritima</taxon>
    </lineage>
</organism>
<name>A0A517MIA0_9BACT</name>
<evidence type="ECO:0000313" key="3">
    <source>
        <dbReference type="Proteomes" id="UP000320672"/>
    </source>
</evidence>
<dbReference type="AlphaFoldDB" id="A0A517MIA0"/>
<protein>
    <recommendedName>
        <fullName evidence="4">DNA-binding protein VF530</fullName>
    </recommendedName>
</protein>
<dbReference type="GO" id="GO:0003677">
    <property type="term" value="F:DNA binding"/>
    <property type="evidence" value="ECO:0007669"/>
    <property type="project" value="InterPro"/>
</dbReference>
<dbReference type="KEGG" id="rml:FF011L_33910"/>
<evidence type="ECO:0000256" key="1">
    <source>
        <dbReference type="SAM" id="MobiDB-lite"/>
    </source>
</evidence>
<feature type="compositionally biased region" description="Acidic residues" evidence="1">
    <location>
        <begin position="83"/>
        <end position="107"/>
    </location>
</feature>
<feature type="region of interest" description="Disordered" evidence="1">
    <location>
        <begin position="74"/>
        <end position="121"/>
    </location>
</feature>
<reference evidence="2 3" key="1">
    <citation type="submission" date="2019-02" db="EMBL/GenBank/DDBJ databases">
        <title>Deep-cultivation of Planctomycetes and their phenomic and genomic characterization uncovers novel biology.</title>
        <authorList>
            <person name="Wiegand S."/>
            <person name="Jogler M."/>
            <person name="Boedeker C."/>
            <person name="Pinto D."/>
            <person name="Vollmers J."/>
            <person name="Rivas-Marin E."/>
            <person name="Kohn T."/>
            <person name="Peeters S.H."/>
            <person name="Heuer A."/>
            <person name="Rast P."/>
            <person name="Oberbeckmann S."/>
            <person name="Bunk B."/>
            <person name="Jeske O."/>
            <person name="Meyerdierks A."/>
            <person name="Storesund J.E."/>
            <person name="Kallscheuer N."/>
            <person name="Luecker S."/>
            <person name="Lage O.M."/>
            <person name="Pohl T."/>
            <person name="Merkel B.J."/>
            <person name="Hornburger P."/>
            <person name="Mueller R.-W."/>
            <person name="Bruemmer F."/>
            <person name="Labrenz M."/>
            <person name="Spormann A.M."/>
            <person name="Op den Camp H."/>
            <person name="Overmann J."/>
            <person name="Amann R."/>
            <person name="Jetten M.S.M."/>
            <person name="Mascher T."/>
            <person name="Medema M.H."/>
            <person name="Devos D.P."/>
            <person name="Kaster A.-K."/>
            <person name="Ovreas L."/>
            <person name="Rohde M."/>
            <person name="Galperin M.Y."/>
            <person name="Jogler C."/>
        </authorList>
    </citation>
    <scope>NUCLEOTIDE SEQUENCE [LARGE SCALE GENOMIC DNA]</scope>
    <source>
        <strain evidence="2 3">FF011L</strain>
    </source>
</reference>
<dbReference type="EMBL" id="CP036262">
    <property type="protein sequence ID" value="QDS94612.1"/>
    <property type="molecule type" value="Genomic_DNA"/>
</dbReference>
<dbReference type="Proteomes" id="UP000320672">
    <property type="component" value="Chromosome"/>
</dbReference>
<keyword evidence="3" id="KW-1185">Reference proteome</keyword>
<dbReference type="RefSeq" id="WP_145352619.1">
    <property type="nucleotide sequence ID" value="NZ_CP036262.1"/>
</dbReference>
<accession>A0A517MIA0</accession>
<gene>
    <name evidence="2" type="ORF">FF011L_33910</name>
</gene>